<dbReference type="Gene3D" id="6.10.20.140">
    <property type="entry name" value="50S ribosomal protein L1, Chain A, Domain 1"/>
    <property type="match status" value="1"/>
</dbReference>
<evidence type="ECO:0000313" key="10">
    <source>
        <dbReference type="Proteomes" id="UP000179069"/>
    </source>
</evidence>
<keyword evidence="5" id="KW-0687">Ribonucleoprotein</keyword>
<gene>
    <name evidence="9" type="ORF">A2785_00755</name>
</gene>
<evidence type="ECO:0000256" key="1">
    <source>
        <dbReference type="ARBA" id="ARBA00010531"/>
    </source>
</evidence>
<dbReference type="CDD" id="cd00403">
    <property type="entry name" value="Ribosomal_L1"/>
    <property type="match status" value="1"/>
</dbReference>
<protein>
    <recommendedName>
        <fullName evidence="6">Large ribosomal subunit protein uL1</fullName>
    </recommendedName>
    <alternativeName>
        <fullName evidence="7">50S ribosomal protein L1</fullName>
    </alternativeName>
</protein>
<dbReference type="SUPFAM" id="SSF56808">
    <property type="entry name" value="Ribosomal protein L1"/>
    <property type="match status" value="1"/>
</dbReference>
<feature type="compositionally biased region" description="Low complexity" evidence="8">
    <location>
        <begin position="27"/>
        <end position="36"/>
    </location>
</feature>
<dbReference type="InterPro" id="IPR016095">
    <property type="entry name" value="Ribosomal_uL1_3-a/b-sand"/>
</dbReference>
<evidence type="ECO:0000256" key="3">
    <source>
        <dbReference type="ARBA" id="ARBA00022845"/>
    </source>
</evidence>
<dbReference type="GO" id="GO:0005840">
    <property type="term" value="C:ribosome"/>
    <property type="evidence" value="ECO:0007669"/>
    <property type="project" value="UniProtKB-KW"/>
</dbReference>
<dbReference type="GO" id="GO:0006417">
    <property type="term" value="P:regulation of translation"/>
    <property type="evidence" value="ECO:0007669"/>
    <property type="project" value="UniProtKB-KW"/>
</dbReference>
<organism evidence="9 10">
    <name type="scientific">Candidatus Chisholmbacteria bacterium RIFCSPHIGHO2_01_FULL_49_18</name>
    <dbReference type="NCBI Taxonomy" id="1797590"/>
    <lineage>
        <taxon>Bacteria</taxon>
        <taxon>Candidatus Chisholmiibacteriota</taxon>
    </lineage>
</organism>
<dbReference type="InterPro" id="IPR028364">
    <property type="entry name" value="Ribosomal_uL1/biogenesis"/>
</dbReference>
<accession>A0A1G1VMZ5</accession>
<evidence type="ECO:0000256" key="2">
    <source>
        <dbReference type="ARBA" id="ARBA00022491"/>
    </source>
</evidence>
<dbReference type="GO" id="GO:1990904">
    <property type="term" value="C:ribonucleoprotein complex"/>
    <property type="evidence" value="ECO:0007669"/>
    <property type="project" value="UniProtKB-KW"/>
</dbReference>
<comment type="caution">
    <text evidence="9">The sequence shown here is derived from an EMBL/GenBank/DDBJ whole genome shotgun (WGS) entry which is preliminary data.</text>
</comment>
<keyword evidence="2" id="KW-0678">Repressor</keyword>
<evidence type="ECO:0000313" key="9">
    <source>
        <dbReference type="EMBL" id="OGY16769.1"/>
    </source>
</evidence>
<evidence type="ECO:0000256" key="7">
    <source>
        <dbReference type="ARBA" id="ARBA00035452"/>
    </source>
</evidence>
<evidence type="ECO:0000256" key="8">
    <source>
        <dbReference type="SAM" id="MobiDB-lite"/>
    </source>
</evidence>
<evidence type="ECO:0000256" key="5">
    <source>
        <dbReference type="ARBA" id="ARBA00023274"/>
    </source>
</evidence>
<feature type="region of interest" description="Disordered" evidence="8">
    <location>
        <begin position="1"/>
        <end position="88"/>
    </location>
</feature>
<sequence>MGQKRLTLVDLTQGDQQKKVSQKRVAKSAGKALGAGKRTGRIADKSQDISDITLDEALTKPEEGSAAALQTEEKKATKEHKPRERSRRYKLARSKVDRTTNYPPDQAIELVKKTNIARFDSTVSAHLNLTQEKQSVDVHFPHSTGKQTKVEIATDTILKKIEAKKIDFDILLASPAQMPKIAKVAKILGPLGLMPNPKNGTITDDPEKRKKELGSGLTRVKSEGKSPLMHVTIGKSSLSDKALLENLQALVTAVGGKQIKKLTLASTMSPGVKVDLSAMLDSEE</sequence>
<proteinExistence type="inferred from homology"/>
<reference evidence="9 10" key="1">
    <citation type="journal article" date="2016" name="Nat. Commun.">
        <title>Thousands of microbial genomes shed light on interconnected biogeochemical processes in an aquifer system.</title>
        <authorList>
            <person name="Anantharaman K."/>
            <person name="Brown C.T."/>
            <person name="Hug L.A."/>
            <person name="Sharon I."/>
            <person name="Castelle C.J."/>
            <person name="Probst A.J."/>
            <person name="Thomas B.C."/>
            <person name="Singh A."/>
            <person name="Wilkins M.J."/>
            <person name="Karaoz U."/>
            <person name="Brodie E.L."/>
            <person name="Williams K.H."/>
            <person name="Hubbard S.S."/>
            <person name="Banfield J.F."/>
        </authorList>
    </citation>
    <scope>NUCLEOTIDE SEQUENCE [LARGE SCALE GENOMIC DNA]</scope>
</reference>
<name>A0A1G1VMZ5_9BACT</name>
<dbReference type="EMBL" id="MHCI01000010">
    <property type="protein sequence ID" value="OGY16769.1"/>
    <property type="molecule type" value="Genomic_DNA"/>
</dbReference>
<comment type="similarity">
    <text evidence="1">Belongs to the universal ribosomal protein uL1 family.</text>
</comment>
<feature type="compositionally biased region" description="Basic and acidic residues" evidence="8">
    <location>
        <begin position="71"/>
        <end position="82"/>
    </location>
</feature>
<dbReference type="PANTHER" id="PTHR36427:SF3">
    <property type="entry name" value="LARGE RIBOSOMAL SUBUNIT PROTEIN UL1M"/>
    <property type="match status" value="1"/>
</dbReference>
<dbReference type="InterPro" id="IPR023674">
    <property type="entry name" value="Ribosomal_uL1-like"/>
</dbReference>
<keyword evidence="4" id="KW-0689">Ribosomal protein</keyword>
<evidence type="ECO:0000256" key="6">
    <source>
        <dbReference type="ARBA" id="ARBA00035241"/>
    </source>
</evidence>
<dbReference type="Gene3D" id="3.40.50.790">
    <property type="match status" value="1"/>
</dbReference>
<keyword evidence="3" id="KW-0810">Translation regulation</keyword>
<feature type="region of interest" description="Disordered" evidence="8">
    <location>
        <begin position="197"/>
        <end position="218"/>
    </location>
</feature>
<dbReference type="Proteomes" id="UP000179069">
    <property type="component" value="Unassembled WGS sequence"/>
</dbReference>
<dbReference type="AlphaFoldDB" id="A0A1G1VMZ5"/>
<dbReference type="PANTHER" id="PTHR36427">
    <property type="entry name" value="54S RIBOSOMAL PROTEIN L1, MITOCHONDRIAL"/>
    <property type="match status" value="1"/>
</dbReference>
<dbReference type="Gene3D" id="3.30.190.20">
    <property type="match status" value="1"/>
</dbReference>
<evidence type="ECO:0000256" key="4">
    <source>
        <dbReference type="ARBA" id="ARBA00022980"/>
    </source>
</evidence>
<dbReference type="Pfam" id="PF00687">
    <property type="entry name" value="Ribosomal_L1"/>
    <property type="match status" value="1"/>
</dbReference>